<proteinExistence type="predicted"/>
<reference evidence="2" key="1">
    <citation type="submission" date="2025-08" db="UniProtKB">
        <authorList>
            <consortium name="Ensembl"/>
        </authorList>
    </citation>
    <scope>IDENTIFICATION</scope>
</reference>
<dbReference type="Gene3D" id="3.30.250.20">
    <property type="entry name" value="L1 transposable element, C-terminal domain"/>
    <property type="match status" value="1"/>
</dbReference>
<evidence type="ECO:0000313" key="3">
    <source>
        <dbReference type="Proteomes" id="UP000694700"/>
    </source>
</evidence>
<evidence type="ECO:0000313" key="2">
    <source>
        <dbReference type="Ensembl" id="ENSCCRP00015050602.1"/>
    </source>
</evidence>
<feature type="coiled-coil region" evidence="1">
    <location>
        <begin position="3"/>
        <end position="68"/>
    </location>
</feature>
<dbReference type="PANTHER" id="PTHR11505">
    <property type="entry name" value="L1 TRANSPOSABLE ELEMENT-RELATED"/>
    <property type="match status" value="1"/>
</dbReference>
<dbReference type="Ensembl" id="ENSCCRT00015052302.1">
    <property type="protein sequence ID" value="ENSCCRP00015050602.1"/>
    <property type="gene ID" value="ENSCCRG00015020895.1"/>
</dbReference>
<dbReference type="AlphaFoldDB" id="A0A8C1Z3R7"/>
<evidence type="ECO:0000256" key="1">
    <source>
        <dbReference type="SAM" id="Coils"/>
    </source>
</evidence>
<protein>
    <recommendedName>
        <fullName evidence="4">LINE-1 type transposase domain-containing 1</fullName>
    </recommendedName>
</protein>
<dbReference type="Proteomes" id="UP000694700">
    <property type="component" value="Unplaced"/>
</dbReference>
<keyword evidence="1" id="KW-0175">Coiled coil</keyword>
<accession>A0A8C1Z3R7</accession>
<dbReference type="InterPro" id="IPR004244">
    <property type="entry name" value="Transposase_22"/>
</dbReference>
<sequence>MDIQATNNSVKELKAEVEKLVIMVKQSHSVQAAAREDRRTVTNVRKQLEQLTDKVTNMEDRSRRSNIRLVGLPEGVEGSDAAGFLRANLSKLIPALKGRDIEIKRAHRVYDGRQSNFKRPRSLIFRVPRWQDRLAILKGYCQSAVFFPDFSSATSARRRNLNPVLRRMTALGLRTFLIYPEITKLRHNSEQMIFDSSQKAEDFISSLRGEYQGGHGHLTLEDITISTLGRNK</sequence>
<dbReference type="Gene3D" id="3.30.70.1820">
    <property type="entry name" value="L1 transposable element, RRM domain"/>
    <property type="match status" value="1"/>
</dbReference>
<dbReference type="InterPro" id="IPR042566">
    <property type="entry name" value="L1_C"/>
</dbReference>
<organism evidence="2 3">
    <name type="scientific">Cyprinus carpio</name>
    <name type="common">Common carp</name>
    <dbReference type="NCBI Taxonomy" id="7962"/>
    <lineage>
        <taxon>Eukaryota</taxon>
        <taxon>Metazoa</taxon>
        <taxon>Chordata</taxon>
        <taxon>Craniata</taxon>
        <taxon>Vertebrata</taxon>
        <taxon>Euteleostomi</taxon>
        <taxon>Actinopterygii</taxon>
        <taxon>Neopterygii</taxon>
        <taxon>Teleostei</taxon>
        <taxon>Ostariophysi</taxon>
        <taxon>Cypriniformes</taxon>
        <taxon>Cyprinidae</taxon>
        <taxon>Cyprininae</taxon>
        <taxon>Cyprinus</taxon>
    </lineage>
</organism>
<name>A0A8C1Z3R7_CYPCA</name>
<evidence type="ECO:0008006" key="4">
    <source>
        <dbReference type="Google" id="ProtNLM"/>
    </source>
</evidence>